<dbReference type="RefSeq" id="WP_347703580.1">
    <property type="nucleotide sequence ID" value="NZ_JBDPZD010000001.1"/>
</dbReference>
<dbReference type="PANTHER" id="PTHR43133:SF39">
    <property type="entry name" value="SIMILAR TO RNA POLYMERASE SIGMA-E FACTOR"/>
    <property type="match status" value="1"/>
</dbReference>
<dbReference type="Proteomes" id="UP001495147">
    <property type="component" value="Unassembled WGS sequence"/>
</dbReference>
<evidence type="ECO:0000259" key="5">
    <source>
        <dbReference type="Pfam" id="PF07638"/>
    </source>
</evidence>
<dbReference type="Gene3D" id="1.10.1740.10">
    <property type="match status" value="1"/>
</dbReference>
<proteinExistence type="inferred from homology"/>
<name>A0ABV0FXW1_9BURK</name>
<evidence type="ECO:0000256" key="3">
    <source>
        <dbReference type="ARBA" id="ARBA00023082"/>
    </source>
</evidence>
<dbReference type="InterPro" id="IPR014284">
    <property type="entry name" value="RNA_pol_sigma-70_dom"/>
</dbReference>
<dbReference type="InterPro" id="IPR053812">
    <property type="entry name" value="HTH_Sigma70_ECF-like"/>
</dbReference>
<dbReference type="Gene3D" id="1.10.10.10">
    <property type="entry name" value="Winged helix-like DNA-binding domain superfamily/Winged helix DNA-binding domain"/>
    <property type="match status" value="1"/>
</dbReference>
<evidence type="ECO:0000256" key="1">
    <source>
        <dbReference type="ARBA" id="ARBA00010641"/>
    </source>
</evidence>
<dbReference type="InterPro" id="IPR036388">
    <property type="entry name" value="WH-like_DNA-bd_sf"/>
</dbReference>
<dbReference type="InterPro" id="IPR039425">
    <property type="entry name" value="RNA_pol_sigma-70-like"/>
</dbReference>
<comment type="caution">
    <text evidence="6">The sequence shown here is derived from an EMBL/GenBank/DDBJ whole genome shotgun (WGS) entry which is preliminary data.</text>
</comment>
<keyword evidence="7" id="KW-1185">Reference proteome</keyword>
<dbReference type="Pfam" id="PF07638">
    <property type="entry name" value="Sigma70_ECF"/>
    <property type="match status" value="1"/>
</dbReference>
<comment type="similarity">
    <text evidence="1">Belongs to the sigma-70 factor family. ECF subfamily.</text>
</comment>
<dbReference type="EMBL" id="JBDPZD010000001">
    <property type="protein sequence ID" value="MEO3690758.1"/>
    <property type="molecule type" value="Genomic_DNA"/>
</dbReference>
<dbReference type="InterPro" id="IPR013325">
    <property type="entry name" value="RNA_pol_sigma_r2"/>
</dbReference>
<dbReference type="NCBIfam" id="TIGR02999">
    <property type="entry name" value="Sig-70_X6"/>
    <property type="match status" value="1"/>
</dbReference>
<keyword evidence="2" id="KW-0805">Transcription regulation</keyword>
<organism evidence="6 7">
    <name type="scientific">Roseateles paludis</name>
    <dbReference type="NCBI Taxonomy" id="3145238"/>
    <lineage>
        <taxon>Bacteria</taxon>
        <taxon>Pseudomonadati</taxon>
        <taxon>Pseudomonadota</taxon>
        <taxon>Betaproteobacteria</taxon>
        <taxon>Burkholderiales</taxon>
        <taxon>Sphaerotilaceae</taxon>
        <taxon>Roseateles</taxon>
    </lineage>
</organism>
<dbReference type="InterPro" id="IPR013324">
    <property type="entry name" value="RNA_pol_sigma_r3/r4-like"/>
</dbReference>
<feature type="domain" description="RNA polymerase sigma-70 ECF-like HTH" evidence="5">
    <location>
        <begin position="7"/>
        <end position="182"/>
    </location>
</feature>
<evidence type="ECO:0000313" key="7">
    <source>
        <dbReference type="Proteomes" id="UP001495147"/>
    </source>
</evidence>
<accession>A0ABV0FXW1</accession>
<dbReference type="NCBIfam" id="TIGR02937">
    <property type="entry name" value="sigma70-ECF"/>
    <property type="match status" value="1"/>
</dbReference>
<evidence type="ECO:0000313" key="6">
    <source>
        <dbReference type="EMBL" id="MEO3690758.1"/>
    </source>
</evidence>
<reference evidence="6 7" key="1">
    <citation type="submission" date="2024-05" db="EMBL/GenBank/DDBJ databases">
        <title>Roseateles sp. DJS-2-20 16S ribosomal RNA gene Genome sequencing and assembly.</title>
        <authorList>
            <person name="Woo H."/>
        </authorList>
    </citation>
    <scope>NUCLEOTIDE SEQUENCE [LARGE SCALE GENOMIC DNA]</scope>
    <source>
        <strain evidence="6 7">DJS-2-20</strain>
    </source>
</reference>
<dbReference type="SUPFAM" id="SSF88659">
    <property type="entry name" value="Sigma3 and sigma4 domains of RNA polymerase sigma factors"/>
    <property type="match status" value="1"/>
</dbReference>
<dbReference type="InterPro" id="IPR011517">
    <property type="entry name" value="RNA_pol_sigma70_ECF-like"/>
</dbReference>
<dbReference type="SUPFAM" id="SSF88946">
    <property type="entry name" value="Sigma2 domain of RNA polymerase sigma factors"/>
    <property type="match status" value="1"/>
</dbReference>
<evidence type="ECO:0000256" key="2">
    <source>
        <dbReference type="ARBA" id="ARBA00023015"/>
    </source>
</evidence>
<sequence length="188" mass="20169">MPATPAITELLAGMARGDAASLQQLYAQLYPEIKRVARMRLAQSGHAAGLNTTALVHEGFLRIAEQQGLQGESRGQFFVYVGRVLRSVVIDQLRAEGRDKRGGDAVVVTLSAAGEVAAAQSEAVDLIGLDQALSRMRELDAGLYELIEMVSFAGLTIAEIAVLRGVATRTVNRDLLKARGLLRELLGE</sequence>
<keyword evidence="3" id="KW-0731">Sigma factor</keyword>
<dbReference type="PANTHER" id="PTHR43133">
    <property type="entry name" value="RNA POLYMERASE ECF-TYPE SIGMA FACTO"/>
    <property type="match status" value="1"/>
</dbReference>
<gene>
    <name evidence="6" type="ORF">ABDJ85_04705</name>
</gene>
<protein>
    <submittedName>
        <fullName evidence="6">ECF-type sigma factor</fullName>
    </submittedName>
</protein>
<keyword evidence="4" id="KW-0804">Transcription</keyword>
<evidence type="ECO:0000256" key="4">
    <source>
        <dbReference type="ARBA" id="ARBA00023163"/>
    </source>
</evidence>